<dbReference type="OrthoDB" id="44284at2759"/>
<evidence type="ECO:0000256" key="1">
    <source>
        <dbReference type="SAM" id="SignalP"/>
    </source>
</evidence>
<organism evidence="2 3">
    <name type="scientific">Seminavis robusta</name>
    <dbReference type="NCBI Taxonomy" id="568900"/>
    <lineage>
        <taxon>Eukaryota</taxon>
        <taxon>Sar</taxon>
        <taxon>Stramenopiles</taxon>
        <taxon>Ochrophyta</taxon>
        <taxon>Bacillariophyta</taxon>
        <taxon>Bacillariophyceae</taxon>
        <taxon>Bacillariophycidae</taxon>
        <taxon>Naviculales</taxon>
        <taxon>Naviculaceae</taxon>
        <taxon>Seminavis</taxon>
    </lineage>
</organism>
<reference evidence="2" key="1">
    <citation type="submission" date="2020-06" db="EMBL/GenBank/DDBJ databases">
        <authorList>
            <consortium name="Plant Systems Biology data submission"/>
        </authorList>
    </citation>
    <scope>NUCLEOTIDE SEQUENCE</scope>
    <source>
        <strain evidence="2">D6</strain>
    </source>
</reference>
<dbReference type="EMBL" id="CAICTM010000665">
    <property type="protein sequence ID" value="CAB9514653.1"/>
    <property type="molecule type" value="Genomic_DNA"/>
</dbReference>
<evidence type="ECO:0000313" key="3">
    <source>
        <dbReference type="Proteomes" id="UP001153069"/>
    </source>
</evidence>
<proteinExistence type="predicted"/>
<feature type="chain" id="PRO_5040337554" evidence="1">
    <location>
        <begin position="24"/>
        <end position="200"/>
    </location>
</feature>
<keyword evidence="1" id="KW-0732">Signal</keyword>
<dbReference type="Proteomes" id="UP001153069">
    <property type="component" value="Unassembled WGS sequence"/>
</dbReference>
<comment type="caution">
    <text evidence="2">The sequence shown here is derived from an EMBL/GenBank/DDBJ whole genome shotgun (WGS) entry which is preliminary data.</text>
</comment>
<sequence>MIPIKLLLGLALCLSSLLDLSSGLLSPDPVVNRRDFWQEIGSLTASSLLLLPQQALAAGPSLAELQATTQKARTQLEAVPDIIKKEEWDRVRALLITPPLSDFWTTTKKGGNVLMQIADAVGDAGGDELQILELREDVQSHLRYLDMAVYNNVFNPITVEGTAGATKALVRSYYEDPINELKASVAAFDGILAEIANTGQ</sequence>
<gene>
    <name evidence="2" type="ORF">SEMRO_666_G184060.1</name>
</gene>
<evidence type="ECO:0000313" key="2">
    <source>
        <dbReference type="EMBL" id="CAB9514653.1"/>
    </source>
</evidence>
<feature type="signal peptide" evidence="1">
    <location>
        <begin position="1"/>
        <end position="23"/>
    </location>
</feature>
<protein>
    <submittedName>
        <fullName evidence="2">Uncharacterized protein</fullName>
    </submittedName>
</protein>
<dbReference type="AlphaFoldDB" id="A0A9N8E5A7"/>
<accession>A0A9N8E5A7</accession>
<name>A0A9N8E5A7_9STRA</name>
<keyword evidence="3" id="KW-1185">Reference proteome</keyword>